<feature type="domain" description="MPN" evidence="7">
    <location>
        <begin position="214"/>
        <end position="337"/>
    </location>
</feature>
<dbReference type="PANTHER" id="PTHR30471">
    <property type="entry name" value="DNA REPAIR PROTEIN RADC"/>
    <property type="match status" value="1"/>
</dbReference>
<dbReference type="Gene3D" id="3.40.140.10">
    <property type="entry name" value="Cytidine Deaminase, domain 2"/>
    <property type="match status" value="1"/>
</dbReference>
<dbReference type="AlphaFoldDB" id="A0A518CXE5"/>
<evidence type="ECO:0000256" key="3">
    <source>
        <dbReference type="ARBA" id="ARBA00022801"/>
    </source>
</evidence>
<dbReference type="Proteomes" id="UP000319342">
    <property type="component" value="Chromosome"/>
</dbReference>
<evidence type="ECO:0000256" key="1">
    <source>
        <dbReference type="ARBA" id="ARBA00022670"/>
    </source>
</evidence>
<dbReference type="InterPro" id="IPR025657">
    <property type="entry name" value="RadC_JAB"/>
</dbReference>
<keyword evidence="1" id="KW-0645">Protease</keyword>
<dbReference type="PROSITE" id="PS50249">
    <property type="entry name" value="MPN"/>
    <property type="match status" value="1"/>
</dbReference>
<keyword evidence="5" id="KW-0482">Metalloprotease</keyword>
<proteinExistence type="predicted"/>
<dbReference type="GO" id="GO:0006508">
    <property type="term" value="P:proteolysis"/>
    <property type="evidence" value="ECO:0007669"/>
    <property type="project" value="UniProtKB-KW"/>
</dbReference>
<evidence type="ECO:0000313" key="9">
    <source>
        <dbReference type="Proteomes" id="UP000319342"/>
    </source>
</evidence>
<evidence type="ECO:0000313" key="8">
    <source>
        <dbReference type="EMBL" id="QDU83876.1"/>
    </source>
</evidence>
<dbReference type="InterPro" id="IPR020891">
    <property type="entry name" value="UPF0758_CS"/>
</dbReference>
<keyword evidence="9" id="KW-1185">Reference proteome</keyword>
<dbReference type="PANTHER" id="PTHR30471:SF3">
    <property type="entry name" value="UPF0758 PROTEIN YEES-RELATED"/>
    <property type="match status" value="1"/>
</dbReference>
<dbReference type="InterPro" id="IPR001405">
    <property type="entry name" value="UPF0758"/>
</dbReference>
<feature type="compositionally biased region" description="Basic and acidic residues" evidence="6">
    <location>
        <begin position="8"/>
        <end position="18"/>
    </location>
</feature>
<dbReference type="EMBL" id="CP036290">
    <property type="protein sequence ID" value="QDU83876.1"/>
    <property type="molecule type" value="Genomic_DNA"/>
</dbReference>
<gene>
    <name evidence="8" type="ORF">Pla163_09770</name>
</gene>
<evidence type="ECO:0000259" key="7">
    <source>
        <dbReference type="PROSITE" id="PS50249"/>
    </source>
</evidence>
<organism evidence="8 9">
    <name type="scientific">Rohdeia mirabilis</name>
    <dbReference type="NCBI Taxonomy" id="2528008"/>
    <lineage>
        <taxon>Bacteria</taxon>
        <taxon>Pseudomonadati</taxon>
        <taxon>Planctomycetota</taxon>
        <taxon>Planctomycetia</taxon>
        <taxon>Planctomycetia incertae sedis</taxon>
        <taxon>Rohdeia</taxon>
    </lineage>
</organism>
<dbReference type="Pfam" id="PF04002">
    <property type="entry name" value="RadC"/>
    <property type="match status" value="1"/>
</dbReference>
<reference evidence="8 9" key="1">
    <citation type="submission" date="2019-02" db="EMBL/GenBank/DDBJ databases">
        <title>Deep-cultivation of Planctomycetes and their phenomic and genomic characterization uncovers novel biology.</title>
        <authorList>
            <person name="Wiegand S."/>
            <person name="Jogler M."/>
            <person name="Boedeker C."/>
            <person name="Pinto D."/>
            <person name="Vollmers J."/>
            <person name="Rivas-Marin E."/>
            <person name="Kohn T."/>
            <person name="Peeters S.H."/>
            <person name="Heuer A."/>
            <person name="Rast P."/>
            <person name="Oberbeckmann S."/>
            <person name="Bunk B."/>
            <person name="Jeske O."/>
            <person name="Meyerdierks A."/>
            <person name="Storesund J.E."/>
            <person name="Kallscheuer N."/>
            <person name="Luecker S."/>
            <person name="Lage O.M."/>
            <person name="Pohl T."/>
            <person name="Merkel B.J."/>
            <person name="Hornburger P."/>
            <person name="Mueller R.-W."/>
            <person name="Bruemmer F."/>
            <person name="Labrenz M."/>
            <person name="Spormann A.M."/>
            <person name="Op den Camp H."/>
            <person name="Overmann J."/>
            <person name="Amann R."/>
            <person name="Jetten M.S.M."/>
            <person name="Mascher T."/>
            <person name="Medema M.H."/>
            <person name="Devos D.P."/>
            <person name="Kaster A.-K."/>
            <person name="Ovreas L."/>
            <person name="Rohde M."/>
            <person name="Galperin M.Y."/>
            <person name="Jogler C."/>
        </authorList>
    </citation>
    <scope>NUCLEOTIDE SEQUENCE [LARGE SCALE GENOMIC DNA]</scope>
    <source>
        <strain evidence="8 9">Pla163</strain>
    </source>
</reference>
<evidence type="ECO:0000256" key="2">
    <source>
        <dbReference type="ARBA" id="ARBA00022723"/>
    </source>
</evidence>
<keyword evidence="3" id="KW-0378">Hydrolase</keyword>
<feature type="compositionally biased region" description="Basic and acidic residues" evidence="6">
    <location>
        <begin position="104"/>
        <end position="122"/>
    </location>
</feature>
<dbReference type="GO" id="GO:0046872">
    <property type="term" value="F:metal ion binding"/>
    <property type="evidence" value="ECO:0007669"/>
    <property type="project" value="UniProtKB-KW"/>
</dbReference>
<keyword evidence="4" id="KW-0862">Zinc</keyword>
<dbReference type="InterPro" id="IPR037518">
    <property type="entry name" value="MPN"/>
</dbReference>
<dbReference type="SUPFAM" id="SSF102712">
    <property type="entry name" value="JAB1/MPN domain"/>
    <property type="match status" value="1"/>
</dbReference>
<keyword evidence="2" id="KW-0479">Metal-binding</keyword>
<evidence type="ECO:0000256" key="4">
    <source>
        <dbReference type="ARBA" id="ARBA00022833"/>
    </source>
</evidence>
<evidence type="ECO:0000256" key="6">
    <source>
        <dbReference type="SAM" id="MobiDB-lite"/>
    </source>
</evidence>
<protein>
    <recommendedName>
        <fullName evidence="7">MPN domain-containing protein</fullName>
    </recommendedName>
</protein>
<sequence>MEIGILSEEEKWGAERAARAGTGASGALHGRSGETGAEAATEGERCAGREVAAPGAGAGGGDEGPHGAFDVGRNAGGPQASVDGGAGAGAARSHAGGATGVEPHGFEPHGFEPHGFDSHGVEPHGARATLWRRAGVDGVACLSDAQLVELIGGAGGVVDLPRDGSWSRWTGEEWRTRRARGSEEREVRRGLRLAAALELGRRAERARSDLAARLPIDGPVRALHWLAPHFRGERQECFAVLLLDGRHRVKRLVPVGRGTLTASLVHPREVFAPAVREGAAAVLVAHNHPSGDPEPSAEDLAVTRRLGRSGRLLGIPLLDHLVVAGSAFRSLRRTWSGWGRFGPEDGGPSD</sequence>
<feature type="region of interest" description="Disordered" evidence="6">
    <location>
        <begin position="1"/>
        <end position="122"/>
    </location>
</feature>
<dbReference type="GO" id="GO:0008237">
    <property type="term" value="F:metallopeptidase activity"/>
    <property type="evidence" value="ECO:0007669"/>
    <property type="project" value="UniProtKB-KW"/>
</dbReference>
<name>A0A518CXE5_9BACT</name>
<dbReference type="PROSITE" id="PS01302">
    <property type="entry name" value="UPF0758"/>
    <property type="match status" value="1"/>
</dbReference>
<accession>A0A518CXE5</accession>
<evidence type="ECO:0000256" key="5">
    <source>
        <dbReference type="ARBA" id="ARBA00023049"/>
    </source>
</evidence>
<dbReference type="CDD" id="cd08071">
    <property type="entry name" value="MPN_DUF2466"/>
    <property type="match status" value="1"/>
</dbReference>